<evidence type="ECO:0000256" key="8">
    <source>
        <dbReference type="ARBA" id="ARBA00023014"/>
    </source>
</evidence>
<evidence type="ECO:0000256" key="7">
    <source>
        <dbReference type="ARBA" id="ARBA00023004"/>
    </source>
</evidence>
<evidence type="ECO:0000256" key="9">
    <source>
        <dbReference type="HAMAP-Rule" id="MF_00916"/>
    </source>
</evidence>
<comment type="catalytic activity">
    <reaction evidence="9">
        <text>epoxyqueuosine(34) in tRNA + AH2 = queuosine(34) in tRNA + A + H2O</text>
        <dbReference type="Rhea" id="RHEA:32159"/>
        <dbReference type="Rhea" id="RHEA-COMP:18571"/>
        <dbReference type="Rhea" id="RHEA-COMP:18582"/>
        <dbReference type="ChEBI" id="CHEBI:13193"/>
        <dbReference type="ChEBI" id="CHEBI:15377"/>
        <dbReference type="ChEBI" id="CHEBI:17499"/>
        <dbReference type="ChEBI" id="CHEBI:194431"/>
        <dbReference type="ChEBI" id="CHEBI:194443"/>
        <dbReference type="EC" id="1.17.99.6"/>
    </reaction>
</comment>
<gene>
    <name evidence="9" type="primary">queG</name>
    <name evidence="11" type="ORF">Cri9333_3365</name>
</gene>
<evidence type="ECO:0000313" key="12">
    <source>
        <dbReference type="Proteomes" id="UP000010472"/>
    </source>
</evidence>
<comment type="function">
    <text evidence="9">Catalyzes the conversion of epoxyqueuosine (oQ) to queuosine (Q), which is a hypermodified base found in the wobble positions of tRNA(Asp), tRNA(Asn), tRNA(His) and tRNA(Tyr).</text>
</comment>
<dbReference type="PANTHER" id="PTHR30002">
    <property type="entry name" value="EPOXYQUEUOSINE REDUCTASE"/>
    <property type="match status" value="1"/>
</dbReference>
<evidence type="ECO:0000256" key="5">
    <source>
        <dbReference type="ARBA" id="ARBA00022785"/>
    </source>
</evidence>
<dbReference type="Pfam" id="PF13484">
    <property type="entry name" value="Fer4_16"/>
    <property type="match status" value="1"/>
</dbReference>
<comment type="subcellular location">
    <subcellularLocation>
        <location evidence="9">Cytoplasm</location>
    </subcellularLocation>
</comment>
<keyword evidence="2 9" id="KW-0963">Cytoplasm</keyword>
<feature type="binding site" evidence="9">
    <location>
        <position position="153"/>
    </location>
    <ligand>
        <name>cob(II)alamin</name>
        <dbReference type="ChEBI" id="CHEBI:16304"/>
    </ligand>
</feature>
<dbReference type="PROSITE" id="PS00198">
    <property type="entry name" value="4FE4S_FER_1"/>
    <property type="match status" value="1"/>
</dbReference>
<organism evidence="11 12">
    <name type="scientific">Crinalium epipsammum PCC 9333</name>
    <dbReference type="NCBI Taxonomy" id="1173022"/>
    <lineage>
        <taxon>Bacteria</taxon>
        <taxon>Bacillati</taxon>
        <taxon>Cyanobacteriota</taxon>
        <taxon>Cyanophyceae</taxon>
        <taxon>Gomontiellales</taxon>
        <taxon>Gomontiellaceae</taxon>
        <taxon>Crinalium</taxon>
    </lineage>
</organism>
<dbReference type="InterPro" id="IPR017900">
    <property type="entry name" value="4Fe4S_Fe_S_CS"/>
</dbReference>
<comment type="cofactor">
    <cofactor evidence="9">
        <name>cob(II)alamin</name>
        <dbReference type="ChEBI" id="CHEBI:16304"/>
    </cofactor>
</comment>
<evidence type="ECO:0000313" key="11">
    <source>
        <dbReference type="EMBL" id="AFZ14194.1"/>
    </source>
</evidence>
<keyword evidence="9" id="KW-0170">Cobalt</keyword>
<dbReference type="GO" id="GO:0005737">
    <property type="term" value="C:cytoplasm"/>
    <property type="evidence" value="ECO:0007669"/>
    <property type="project" value="UniProtKB-SubCell"/>
</dbReference>
<feature type="binding site" evidence="9">
    <location>
        <position position="56"/>
    </location>
    <ligand>
        <name>cob(II)alamin</name>
        <dbReference type="ChEBI" id="CHEBI:16304"/>
    </ligand>
</feature>
<dbReference type="STRING" id="1173022.Cri9333_3365"/>
<feature type="binding site" evidence="9">
    <location>
        <position position="189"/>
    </location>
    <ligand>
        <name>[4Fe-4S] cluster</name>
        <dbReference type="ChEBI" id="CHEBI:49883"/>
        <label>1</label>
    </ligand>
</feature>
<comment type="subunit">
    <text evidence="9">Monomer.</text>
</comment>
<dbReference type="InterPro" id="IPR017896">
    <property type="entry name" value="4Fe4S_Fe-S-bd"/>
</dbReference>
<keyword evidence="4 9" id="KW-0479">Metal-binding</keyword>
<dbReference type="Proteomes" id="UP000010472">
    <property type="component" value="Chromosome"/>
</dbReference>
<dbReference type="PANTHER" id="PTHR30002:SF4">
    <property type="entry name" value="EPOXYQUEUOSINE REDUCTASE"/>
    <property type="match status" value="1"/>
</dbReference>
<feature type="binding site" evidence="9">
    <location>
        <position position="249"/>
    </location>
    <ligand>
        <name>[4Fe-4S] cluster</name>
        <dbReference type="ChEBI" id="CHEBI:49883"/>
        <label>2</label>
    </ligand>
</feature>
<feature type="binding site" evidence="9">
    <location>
        <position position="150"/>
    </location>
    <ligand>
        <name>cob(II)alamin</name>
        <dbReference type="ChEBI" id="CHEBI:16304"/>
    </ligand>
</feature>
<dbReference type="Pfam" id="PF08331">
    <property type="entry name" value="QueG_DUF1730"/>
    <property type="match status" value="1"/>
</dbReference>
<feature type="binding site" evidence="9">
    <location>
        <position position="193"/>
    </location>
    <ligand>
        <name>[4Fe-4S] cluster</name>
        <dbReference type="ChEBI" id="CHEBI:49883"/>
        <label>2</label>
    </ligand>
</feature>
<dbReference type="KEGG" id="cep:Cri9333_3365"/>
<proteinExistence type="inferred from homology"/>
<dbReference type="UniPathway" id="UPA00392"/>
<accession>K9W326</accession>
<evidence type="ECO:0000256" key="3">
    <source>
        <dbReference type="ARBA" id="ARBA00022694"/>
    </source>
</evidence>
<dbReference type="AlphaFoldDB" id="K9W326"/>
<evidence type="ECO:0000256" key="4">
    <source>
        <dbReference type="ARBA" id="ARBA00022723"/>
    </source>
</evidence>
<feature type="active site" description="Proton donor" evidence="9">
    <location>
        <position position="129"/>
    </location>
</feature>
<feature type="binding site" evidence="9">
    <location>
        <position position="183"/>
    </location>
    <ligand>
        <name>[4Fe-4S] cluster</name>
        <dbReference type="ChEBI" id="CHEBI:49883"/>
        <label>1</label>
    </ligand>
</feature>
<name>K9W326_9CYAN</name>
<feature type="binding site" evidence="9">
    <location>
        <position position="164"/>
    </location>
    <ligand>
        <name>cob(II)alamin</name>
        <dbReference type="ChEBI" id="CHEBI:16304"/>
    </ligand>
</feature>
<sequence>MLVSSDEIKQKALELGFHQVGIADANATNGVEVQRLQAWMALGYHADMEWMANPKRHDIHLLMPEVKSVICVALNYYTPHQRPESREYGKISRYGWGRDYHKVLHKKLKALSNWLQEQSEGIQARYYADTAPVQDKVWAQRAGIGWIAKNGNVITREFGSWVFLGEVLTNLELTADTPHTHHCGNCTRCIEACPTNAIRAVAQDDAQGYPFVIDANRCIAYHTIENRAEELPDAIAPHLQGWIAGCDICQDVCPWNQRFAKNTDVADFQPYPANIAPRLTELAEISDAEWNQRFTASALRRIKPEMLRRNAKANLATLQTPFDD</sequence>
<keyword evidence="5 9" id="KW-0671">Queuosine biosynthesis</keyword>
<evidence type="ECO:0000256" key="1">
    <source>
        <dbReference type="ARBA" id="ARBA00022485"/>
    </source>
</evidence>
<evidence type="ECO:0000259" key="10">
    <source>
        <dbReference type="PROSITE" id="PS51379"/>
    </source>
</evidence>
<dbReference type="EC" id="1.17.99.6" evidence="9"/>
<feature type="domain" description="4Fe-4S ferredoxin-type" evidence="10">
    <location>
        <begin position="171"/>
        <end position="203"/>
    </location>
</feature>
<comment type="similarity">
    <text evidence="9">Belongs to the QueG family.</text>
</comment>
<comment type="pathway">
    <text evidence="9">tRNA modification; tRNA-queuosine biosynthesis.</text>
</comment>
<dbReference type="GO" id="GO:0031419">
    <property type="term" value="F:cobalamin binding"/>
    <property type="evidence" value="ECO:0007669"/>
    <property type="project" value="UniProtKB-KW"/>
</dbReference>
<feature type="binding site" evidence="9">
    <location>
        <position position="129"/>
    </location>
    <ligand>
        <name>cob(II)alamin</name>
        <dbReference type="ChEBI" id="CHEBI:16304"/>
    </ligand>
</feature>
<dbReference type="NCBIfam" id="TIGR00276">
    <property type="entry name" value="tRNA epoxyqueuosine(34) reductase QueG"/>
    <property type="match status" value="1"/>
</dbReference>
<dbReference type="InterPro" id="IPR004453">
    <property type="entry name" value="QueG"/>
</dbReference>
<dbReference type="GO" id="GO:0046872">
    <property type="term" value="F:metal ion binding"/>
    <property type="evidence" value="ECO:0007669"/>
    <property type="project" value="UniProtKB-KW"/>
</dbReference>
<dbReference type="EMBL" id="CP003620">
    <property type="protein sequence ID" value="AFZ14194.1"/>
    <property type="molecule type" value="Genomic_DNA"/>
</dbReference>
<keyword evidence="3 9" id="KW-0819">tRNA processing</keyword>
<dbReference type="eggNOG" id="COG1600">
    <property type="taxonomic scope" value="Bacteria"/>
</dbReference>
<dbReference type="HOGENOM" id="CLU_030790_0_0_3"/>
<feature type="binding site" evidence="9">
    <location>
        <position position="186"/>
    </location>
    <ligand>
        <name>[4Fe-4S] cluster</name>
        <dbReference type="ChEBI" id="CHEBI:49883"/>
        <label>1</label>
    </ligand>
</feature>
<feature type="binding site" evidence="9">
    <location>
        <begin position="246"/>
        <end position="247"/>
    </location>
    <ligand>
        <name>cob(II)alamin</name>
        <dbReference type="ChEBI" id="CHEBI:16304"/>
    </ligand>
</feature>
<dbReference type="GO" id="GO:0051539">
    <property type="term" value="F:4 iron, 4 sulfur cluster binding"/>
    <property type="evidence" value="ECO:0007669"/>
    <property type="project" value="UniProtKB-KW"/>
</dbReference>
<dbReference type="PROSITE" id="PS51379">
    <property type="entry name" value="4FE4S_FER_2"/>
    <property type="match status" value="1"/>
</dbReference>
<keyword evidence="12" id="KW-1185">Reference proteome</keyword>
<keyword evidence="7 9" id="KW-0408">Iron</keyword>
<dbReference type="Gene3D" id="3.30.70.20">
    <property type="match status" value="1"/>
</dbReference>
<comment type="caution">
    <text evidence="9">Lacks conserved residue(s) required for the propagation of feature annotation.</text>
</comment>
<keyword evidence="6 9" id="KW-0560">Oxidoreductase</keyword>
<feature type="binding site" evidence="9">
    <location>
        <position position="253"/>
    </location>
    <ligand>
        <name>[4Fe-4S] cluster</name>
        <dbReference type="ChEBI" id="CHEBI:49883"/>
        <label>1</label>
    </ligand>
</feature>
<keyword evidence="1 9" id="KW-0004">4Fe-4S</keyword>
<comment type="cofactor">
    <cofactor evidence="9">
        <name>[4Fe-4S] cluster</name>
        <dbReference type="ChEBI" id="CHEBI:49883"/>
    </cofactor>
    <text evidence="9">Binds 2 [4Fe-4S] clusters per monomer.</text>
</comment>
<feature type="binding site" evidence="9">
    <location>
        <position position="218"/>
    </location>
    <ligand>
        <name>[4Fe-4S] cluster</name>
        <dbReference type="ChEBI" id="CHEBI:49883"/>
        <label>2</label>
    </ligand>
</feature>
<dbReference type="HAMAP" id="MF_00916">
    <property type="entry name" value="QueG"/>
    <property type="match status" value="1"/>
</dbReference>
<reference evidence="11 12" key="1">
    <citation type="submission" date="2012-06" db="EMBL/GenBank/DDBJ databases">
        <title>Finished chromosome of genome of Crinalium epipsammum PCC 9333.</title>
        <authorList>
            <consortium name="US DOE Joint Genome Institute"/>
            <person name="Gugger M."/>
            <person name="Coursin T."/>
            <person name="Rippka R."/>
            <person name="Tandeau De Marsac N."/>
            <person name="Huntemann M."/>
            <person name="Wei C.-L."/>
            <person name="Han J."/>
            <person name="Detter J.C."/>
            <person name="Han C."/>
            <person name="Tapia R."/>
            <person name="Davenport K."/>
            <person name="Daligault H."/>
            <person name="Erkkila T."/>
            <person name="Gu W."/>
            <person name="Munk A.C.C."/>
            <person name="Teshima H."/>
            <person name="Xu Y."/>
            <person name="Chain P."/>
            <person name="Chen A."/>
            <person name="Krypides N."/>
            <person name="Mavromatis K."/>
            <person name="Markowitz V."/>
            <person name="Szeto E."/>
            <person name="Ivanova N."/>
            <person name="Mikhailova N."/>
            <person name="Ovchinnikova G."/>
            <person name="Pagani I."/>
            <person name="Pati A."/>
            <person name="Goodwin L."/>
            <person name="Peters L."/>
            <person name="Pitluck S."/>
            <person name="Woyke T."/>
            <person name="Kerfeld C."/>
        </authorList>
    </citation>
    <scope>NUCLEOTIDE SEQUENCE [LARGE SCALE GENOMIC DNA]</scope>
    <source>
        <strain evidence="11 12">PCC 9333</strain>
    </source>
</reference>
<keyword evidence="8 9" id="KW-0411">Iron-sulfur</keyword>
<feature type="binding site" evidence="9">
    <location>
        <position position="246"/>
    </location>
    <ligand>
        <name>[4Fe-4S] cluster</name>
        <dbReference type="ChEBI" id="CHEBI:49883"/>
        <label>2</label>
    </ligand>
</feature>
<dbReference type="PATRIC" id="fig|1173022.3.peg.3633"/>
<dbReference type="GO" id="GO:0052693">
    <property type="term" value="F:epoxyqueuosine reductase activity"/>
    <property type="evidence" value="ECO:0007669"/>
    <property type="project" value="UniProtKB-UniRule"/>
</dbReference>
<dbReference type="GO" id="GO:0008616">
    <property type="term" value="P:tRNA queuosine(34) biosynthetic process"/>
    <property type="evidence" value="ECO:0007669"/>
    <property type="project" value="UniProtKB-UniRule"/>
</dbReference>
<evidence type="ECO:0000256" key="6">
    <source>
        <dbReference type="ARBA" id="ARBA00023002"/>
    </source>
</evidence>
<dbReference type="InterPro" id="IPR013542">
    <property type="entry name" value="QueG_DUF1730"/>
</dbReference>
<keyword evidence="9" id="KW-0846">Cobalamin</keyword>
<protein>
    <recommendedName>
        <fullName evidence="9">Epoxyqueuosine reductase</fullName>
        <ecNumber evidence="9">1.17.99.6</ecNumber>
    </recommendedName>
    <alternativeName>
        <fullName evidence="9">Queuosine biosynthesis protein QueG</fullName>
    </alternativeName>
</protein>
<dbReference type="SUPFAM" id="SSF46548">
    <property type="entry name" value="alpha-helical ferredoxin"/>
    <property type="match status" value="1"/>
</dbReference>
<dbReference type="RefSeq" id="WP_015204300.1">
    <property type="nucleotide sequence ID" value="NC_019753.1"/>
</dbReference>
<evidence type="ECO:0000256" key="2">
    <source>
        <dbReference type="ARBA" id="ARBA00022490"/>
    </source>
</evidence>